<feature type="transmembrane region" description="Helical" evidence="2">
    <location>
        <begin position="73"/>
        <end position="95"/>
    </location>
</feature>
<evidence type="ECO:0000313" key="4">
    <source>
        <dbReference type="Proteomes" id="UP001172159"/>
    </source>
</evidence>
<keyword evidence="2" id="KW-0812">Transmembrane</keyword>
<dbReference type="AlphaFoldDB" id="A0AA40AAR5"/>
<gene>
    <name evidence="3" type="ORF">B0T21DRAFT_297732</name>
</gene>
<sequence>MLNPIIDRPHPPPPPLRSGSIISGPSSHPARPVWRIWGFEVISISLSYFIFTAIVVVLANHDQKQLPNWPLKITLNSFLAFLTTLAKAAFMWPVSNAISQAQWSWFLQDRPLYDFHLIDQASRGSWGSLALLWRVRHKHFVTLAAFLSIICVLTSPLTQLAIDYPSRYVPSPDPDGAQISAIGVLKKPDESLVVATTNTLNQLPWPVQRFDYELASPTGAVCSTGNCTFDEIHSLGICVDFADVSSKLKIQPIDDPAELANLGSTWYVHEGPRMWNGSLPNAYPDGRSLDLLHQGKLAFVLDILTGNESIAFRDDKNLMHTKIASLVLIRTVPVFGNQVETNWEQVIKESTFAQILDAITEVRYEATEILFHLCVQSYHTSVNRGKQNTTMINSTATPTNPRPDFFMDFTCNGLAHDDILCDPYRPEVITRYNETIYLDGPVNASAVPGLERYGATYESMEIIARELKTTMMSFGQEDPQRSFVERPDDVYLDLFLDASSRPLWTSIFLDHENLIDPVRTIHRIKTIFRNLAIGLSSGLRENRPRYRVTDDVYNITGTAWVEESYVSISWGWLTFLAVELVMATVFLVLTIIAQIKMRARSAAKDKNYTSVVEDYKDSYLAPLLALSQEARSAAGGGLRPMSVMKETAKRVYVRLEGDEVVPASRMEQIA</sequence>
<keyword evidence="2" id="KW-0472">Membrane</keyword>
<feature type="transmembrane region" description="Helical" evidence="2">
    <location>
        <begin position="570"/>
        <end position="592"/>
    </location>
</feature>
<comment type="caution">
    <text evidence="3">The sequence shown here is derived from an EMBL/GenBank/DDBJ whole genome shotgun (WGS) entry which is preliminary data.</text>
</comment>
<accession>A0AA40AAR5</accession>
<name>A0AA40AAR5_9PEZI</name>
<keyword evidence="4" id="KW-1185">Reference proteome</keyword>
<organism evidence="3 4">
    <name type="scientific">Apiosordaria backusii</name>
    <dbReference type="NCBI Taxonomy" id="314023"/>
    <lineage>
        <taxon>Eukaryota</taxon>
        <taxon>Fungi</taxon>
        <taxon>Dikarya</taxon>
        <taxon>Ascomycota</taxon>
        <taxon>Pezizomycotina</taxon>
        <taxon>Sordariomycetes</taxon>
        <taxon>Sordariomycetidae</taxon>
        <taxon>Sordariales</taxon>
        <taxon>Lasiosphaeriaceae</taxon>
        <taxon>Apiosordaria</taxon>
    </lineage>
</organism>
<evidence type="ECO:0000256" key="1">
    <source>
        <dbReference type="SAM" id="MobiDB-lite"/>
    </source>
</evidence>
<protein>
    <submittedName>
        <fullName evidence="3">Uncharacterized protein</fullName>
    </submittedName>
</protein>
<feature type="transmembrane region" description="Helical" evidence="2">
    <location>
        <begin position="36"/>
        <end position="61"/>
    </location>
</feature>
<dbReference type="PANTHER" id="PTHR35394">
    <property type="entry name" value="DUF3176 DOMAIN-CONTAINING PROTEIN"/>
    <property type="match status" value="1"/>
</dbReference>
<dbReference type="Pfam" id="PF11374">
    <property type="entry name" value="DUF3176"/>
    <property type="match status" value="1"/>
</dbReference>
<keyword evidence="2" id="KW-1133">Transmembrane helix</keyword>
<dbReference type="EMBL" id="JAUKTV010000016">
    <property type="protein sequence ID" value="KAK0712183.1"/>
    <property type="molecule type" value="Genomic_DNA"/>
</dbReference>
<feature type="transmembrane region" description="Helical" evidence="2">
    <location>
        <begin position="140"/>
        <end position="162"/>
    </location>
</feature>
<feature type="region of interest" description="Disordered" evidence="1">
    <location>
        <begin position="1"/>
        <end position="21"/>
    </location>
</feature>
<evidence type="ECO:0000313" key="3">
    <source>
        <dbReference type="EMBL" id="KAK0712183.1"/>
    </source>
</evidence>
<evidence type="ECO:0000256" key="2">
    <source>
        <dbReference type="SAM" id="Phobius"/>
    </source>
</evidence>
<dbReference type="Proteomes" id="UP001172159">
    <property type="component" value="Unassembled WGS sequence"/>
</dbReference>
<proteinExistence type="predicted"/>
<dbReference type="InterPro" id="IPR021514">
    <property type="entry name" value="DUF3176"/>
</dbReference>
<dbReference type="PANTHER" id="PTHR35394:SF5">
    <property type="entry name" value="DUF3176 DOMAIN-CONTAINING PROTEIN"/>
    <property type="match status" value="1"/>
</dbReference>
<reference evidence="3" key="1">
    <citation type="submission" date="2023-06" db="EMBL/GenBank/DDBJ databases">
        <title>Genome-scale phylogeny and comparative genomics of the fungal order Sordariales.</title>
        <authorList>
            <consortium name="Lawrence Berkeley National Laboratory"/>
            <person name="Hensen N."/>
            <person name="Bonometti L."/>
            <person name="Westerberg I."/>
            <person name="Brannstrom I.O."/>
            <person name="Guillou S."/>
            <person name="Cros-Aarteil S."/>
            <person name="Calhoun S."/>
            <person name="Haridas S."/>
            <person name="Kuo A."/>
            <person name="Mondo S."/>
            <person name="Pangilinan J."/>
            <person name="Riley R."/>
            <person name="Labutti K."/>
            <person name="Andreopoulos B."/>
            <person name="Lipzen A."/>
            <person name="Chen C."/>
            <person name="Yanf M."/>
            <person name="Daum C."/>
            <person name="Ng V."/>
            <person name="Clum A."/>
            <person name="Steindorff A."/>
            <person name="Ohm R."/>
            <person name="Martin F."/>
            <person name="Silar P."/>
            <person name="Natvig D."/>
            <person name="Lalanne C."/>
            <person name="Gautier V."/>
            <person name="Ament-Velasquez S.L."/>
            <person name="Kruys A."/>
            <person name="Hutchinson M.I."/>
            <person name="Powell A.J."/>
            <person name="Barry K."/>
            <person name="Miller A.N."/>
            <person name="Grigoriev I.V."/>
            <person name="Debuchy R."/>
            <person name="Gladieux P."/>
            <person name="Thoren M.H."/>
            <person name="Johannesson H."/>
        </authorList>
    </citation>
    <scope>NUCLEOTIDE SEQUENCE</scope>
    <source>
        <strain evidence="3">CBS 540.89</strain>
    </source>
</reference>